<organism evidence="1">
    <name type="scientific">viral metagenome</name>
    <dbReference type="NCBI Taxonomy" id="1070528"/>
    <lineage>
        <taxon>unclassified sequences</taxon>
        <taxon>metagenomes</taxon>
        <taxon>organismal metagenomes</taxon>
    </lineage>
</organism>
<dbReference type="EMBL" id="MT141226">
    <property type="protein sequence ID" value="QJA56550.1"/>
    <property type="molecule type" value="Genomic_DNA"/>
</dbReference>
<reference evidence="1" key="1">
    <citation type="submission" date="2020-03" db="EMBL/GenBank/DDBJ databases">
        <title>The deep terrestrial virosphere.</title>
        <authorList>
            <person name="Holmfeldt K."/>
            <person name="Nilsson E."/>
            <person name="Simone D."/>
            <person name="Lopez-Fernandez M."/>
            <person name="Wu X."/>
            <person name="de Brujin I."/>
            <person name="Lundin D."/>
            <person name="Andersson A."/>
            <person name="Bertilsson S."/>
            <person name="Dopson M."/>
        </authorList>
    </citation>
    <scope>NUCLEOTIDE SEQUENCE</scope>
    <source>
        <strain evidence="1">MM415B01827</strain>
    </source>
</reference>
<accession>A0A6M3IGD5</accession>
<gene>
    <name evidence="1" type="ORF">MM415B01827_0001</name>
</gene>
<dbReference type="AlphaFoldDB" id="A0A6M3IGD5"/>
<proteinExistence type="predicted"/>
<evidence type="ECO:0000313" key="1">
    <source>
        <dbReference type="EMBL" id="QJA56550.1"/>
    </source>
</evidence>
<protein>
    <submittedName>
        <fullName evidence="1">Uncharacterized protein</fullName>
    </submittedName>
</protein>
<name>A0A6M3IGD5_9ZZZZ</name>
<sequence>MAKAECKNCNLNAPTEASAGKPKADWEYECLMDCEEYPDAAHVCIWFTTDDAIFAGGRGD</sequence>